<dbReference type="EMBL" id="BAABLN010000001">
    <property type="protein sequence ID" value="GAA4688568.1"/>
    <property type="molecule type" value="Genomic_DNA"/>
</dbReference>
<evidence type="ECO:0000313" key="2">
    <source>
        <dbReference type="Proteomes" id="UP001501446"/>
    </source>
</evidence>
<accession>A0ABP8WGC2</accession>
<name>A0ABP8WGC2_9MICC</name>
<dbReference type="Pfam" id="PF00106">
    <property type="entry name" value="adh_short"/>
    <property type="match status" value="1"/>
</dbReference>
<dbReference type="InterPro" id="IPR036291">
    <property type="entry name" value="NAD(P)-bd_dom_sf"/>
</dbReference>
<evidence type="ECO:0000313" key="1">
    <source>
        <dbReference type="EMBL" id="GAA4688568.1"/>
    </source>
</evidence>
<dbReference type="Proteomes" id="UP001501446">
    <property type="component" value="Unassembled WGS sequence"/>
</dbReference>
<dbReference type="SUPFAM" id="SSF51735">
    <property type="entry name" value="NAD(P)-binding Rossmann-fold domains"/>
    <property type="match status" value="1"/>
</dbReference>
<organism evidence="1 2">
    <name type="scientific">Kocuria gwangalliensis</name>
    <dbReference type="NCBI Taxonomy" id="501592"/>
    <lineage>
        <taxon>Bacteria</taxon>
        <taxon>Bacillati</taxon>
        <taxon>Actinomycetota</taxon>
        <taxon>Actinomycetes</taxon>
        <taxon>Micrococcales</taxon>
        <taxon>Micrococcaceae</taxon>
        <taxon>Kocuria</taxon>
    </lineage>
</organism>
<evidence type="ECO:0008006" key="3">
    <source>
        <dbReference type="Google" id="ProtNLM"/>
    </source>
</evidence>
<dbReference type="Gene3D" id="3.40.50.720">
    <property type="entry name" value="NAD(P)-binding Rossmann-like Domain"/>
    <property type="match status" value="1"/>
</dbReference>
<gene>
    <name evidence="1" type="ORF">GCM10025781_01580</name>
</gene>
<comment type="caution">
    <text evidence="1">The sequence shown here is derived from an EMBL/GenBank/DDBJ whole genome shotgun (WGS) entry which is preliminary data.</text>
</comment>
<sequence length="74" mass="7552">MARFTDKVVIITGAASGLGLESAVRIASEGADLVLVDLKEDALEAAKALVLGTAPEAKILTVAADVSDESQVQK</sequence>
<dbReference type="PANTHER" id="PTHR43975">
    <property type="entry name" value="ZGC:101858"/>
    <property type="match status" value="1"/>
</dbReference>
<proteinExistence type="predicted"/>
<keyword evidence="2" id="KW-1185">Reference proteome</keyword>
<reference evidence="2" key="1">
    <citation type="journal article" date="2019" name="Int. J. Syst. Evol. Microbiol.">
        <title>The Global Catalogue of Microorganisms (GCM) 10K type strain sequencing project: providing services to taxonomists for standard genome sequencing and annotation.</title>
        <authorList>
            <consortium name="The Broad Institute Genomics Platform"/>
            <consortium name="The Broad Institute Genome Sequencing Center for Infectious Disease"/>
            <person name="Wu L."/>
            <person name="Ma J."/>
        </authorList>
    </citation>
    <scope>NUCLEOTIDE SEQUENCE [LARGE SCALE GENOMIC DNA]</scope>
    <source>
        <strain evidence="2">JCM 18958</strain>
    </source>
</reference>
<dbReference type="InterPro" id="IPR002347">
    <property type="entry name" value="SDR_fam"/>
</dbReference>
<protein>
    <recommendedName>
        <fullName evidence="3">SDR family NAD(P)-dependent oxidoreductase</fullName>
    </recommendedName>
</protein>
<dbReference type="PANTHER" id="PTHR43975:SF2">
    <property type="entry name" value="EG:BACR7A4.14 PROTEIN-RELATED"/>
    <property type="match status" value="1"/>
</dbReference>